<reference evidence="4 5" key="1">
    <citation type="submission" date="2020-11" db="EMBL/GenBank/DDBJ databases">
        <title>Actinomyces sp. ZJ750.</title>
        <authorList>
            <person name="Zhou J."/>
        </authorList>
    </citation>
    <scope>NUCLEOTIDE SEQUENCE [LARGE SCALE GENOMIC DNA]</scope>
    <source>
        <strain evidence="4 5">ZJ750</strain>
    </source>
</reference>
<evidence type="ECO:0000256" key="2">
    <source>
        <dbReference type="ARBA" id="ARBA00023295"/>
    </source>
</evidence>
<dbReference type="AlphaFoldDB" id="A0A7T0PY14"/>
<accession>A0A7T0PY14</accession>
<dbReference type="Pfam" id="PF00128">
    <property type="entry name" value="Alpha-amylase"/>
    <property type="match status" value="1"/>
</dbReference>
<dbReference type="GO" id="GO:0005975">
    <property type="term" value="P:carbohydrate metabolic process"/>
    <property type="evidence" value="ECO:0007669"/>
    <property type="project" value="InterPro"/>
</dbReference>
<evidence type="ECO:0000259" key="3">
    <source>
        <dbReference type="SMART" id="SM00642"/>
    </source>
</evidence>
<dbReference type="EMBL" id="CP063989">
    <property type="protein sequence ID" value="QPL06190.1"/>
    <property type="molecule type" value="Genomic_DNA"/>
</dbReference>
<evidence type="ECO:0000256" key="1">
    <source>
        <dbReference type="ARBA" id="ARBA00022801"/>
    </source>
</evidence>
<evidence type="ECO:0000313" key="4">
    <source>
        <dbReference type="EMBL" id="QPL06190.1"/>
    </source>
</evidence>
<dbReference type="SUPFAM" id="SSF51445">
    <property type="entry name" value="(Trans)glycosidases"/>
    <property type="match status" value="1"/>
</dbReference>
<dbReference type="Gene3D" id="3.20.20.80">
    <property type="entry name" value="Glycosidases"/>
    <property type="match status" value="1"/>
</dbReference>
<dbReference type="RefSeq" id="WP_166855444.1">
    <property type="nucleotide sequence ID" value="NZ_CP063989.1"/>
</dbReference>
<dbReference type="KEGG" id="arep:ID810_04550"/>
<gene>
    <name evidence="4" type="ORF">ID810_04550</name>
</gene>
<dbReference type="InterPro" id="IPR006047">
    <property type="entry name" value="GH13_cat_dom"/>
</dbReference>
<feature type="domain" description="Glycosyl hydrolase family 13 catalytic" evidence="3">
    <location>
        <begin position="38"/>
        <end position="385"/>
    </location>
</feature>
<organism evidence="4 5">
    <name type="scientific">Actinomyces respiraculi</name>
    <dbReference type="NCBI Taxonomy" id="2744574"/>
    <lineage>
        <taxon>Bacteria</taxon>
        <taxon>Bacillati</taxon>
        <taxon>Actinomycetota</taxon>
        <taxon>Actinomycetes</taxon>
        <taxon>Actinomycetales</taxon>
        <taxon>Actinomycetaceae</taxon>
        <taxon>Actinomyces</taxon>
    </lineage>
</organism>
<keyword evidence="2" id="KW-0326">Glycosidase</keyword>
<name>A0A7T0PY14_9ACTO</name>
<dbReference type="GO" id="GO:0016798">
    <property type="term" value="F:hydrolase activity, acting on glycosyl bonds"/>
    <property type="evidence" value="ECO:0007669"/>
    <property type="project" value="UniProtKB-KW"/>
</dbReference>
<keyword evidence="5" id="KW-1185">Reference proteome</keyword>
<protein>
    <submittedName>
        <fullName evidence="4">Alpha-amylase</fullName>
    </submittedName>
</protein>
<dbReference type="PANTHER" id="PTHR10357">
    <property type="entry name" value="ALPHA-AMYLASE FAMILY MEMBER"/>
    <property type="match status" value="1"/>
</dbReference>
<dbReference type="PANTHER" id="PTHR10357:SF210">
    <property type="entry name" value="MALTODEXTRIN GLUCOSIDASE"/>
    <property type="match status" value="1"/>
</dbReference>
<dbReference type="Proteomes" id="UP000594637">
    <property type="component" value="Chromosome"/>
</dbReference>
<keyword evidence="1" id="KW-0378">Hydrolase</keyword>
<dbReference type="SMART" id="SM00642">
    <property type="entry name" value="Aamy"/>
    <property type="match status" value="1"/>
</dbReference>
<proteinExistence type="predicted"/>
<evidence type="ECO:0000313" key="5">
    <source>
        <dbReference type="Proteomes" id="UP000594637"/>
    </source>
</evidence>
<sequence>MSNDAVSPCSHEPAWVRHAIAWHVFPLGAVGAEPLRPDGDPGNPSSPAGMVAAEHRLLRLVPWLDHLVSLGANVLQLGPVLDSMSHGYDTVDYLRVDPRLGTEEDLVTLIDEAHARGVKVMLDGVFNHTGIAHPAFARLAQEGPGCASAGMYRLSWPGGEEAWAPGTAPEYERFEGQDWLPALNHASPEVADLVAGVMEHWCERGVDGWRLDAAYAVDPVFWRSVLPRVRARFPQVYVYGEVIHGDYAGVVAASGMDAVTQYELRQAVWHSLADANFFELDWTLRRHAEMLKHVVAWTFVGNHDTTRIASVLGDRRLLGHALALLFLLPGTPAVYYGDEVGLEAVKEDRLGGDDAIRPPLPAVPWGKDAPGAPVRHLHAELIALRRRLPWLHDAVFERLHLDNRLLSVALRPREGAGAAEGAAAESVVLALSLEEHEAWLPTGGRHERLSSAHDAPLPRPERDGVVLPPLGWAVLA</sequence>
<dbReference type="InterPro" id="IPR017853">
    <property type="entry name" value="GH"/>
</dbReference>